<feature type="region of interest" description="Disordered" evidence="7">
    <location>
        <begin position="1"/>
        <end position="103"/>
    </location>
</feature>
<dbReference type="SUPFAM" id="SSF48371">
    <property type="entry name" value="ARM repeat"/>
    <property type="match status" value="2"/>
</dbReference>
<dbReference type="FunFam" id="1.25.40.180:FF:000008">
    <property type="entry name" value="Programmed cell death protein 4"/>
    <property type="match status" value="1"/>
</dbReference>
<keyword evidence="5" id="KW-0677">Repeat</keyword>
<dbReference type="EMBL" id="GANO01002991">
    <property type="protein sequence ID" value="JAB56880.1"/>
    <property type="molecule type" value="mRNA"/>
</dbReference>
<dbReference type="InterPro" id="IPR016024">
    <property type="entry name" value="ARM-type_fold"/>
</dbReference>
<evidence type="ECO:0000256" key="7">
    <source>
        <dbReference type="SAM" id="MobiDB-lite"/>
    </source>
</evidence>
<dbReference type="GO" id="GO:0045892">
    <property type="term" value="P:negative regulation of DNA-templated transcription"/>
    <property type="evidence" value="ECO:0007669"/>
    <property type="project" value="InterPro"/>
</dbReference>
<keyword evidence="4" id="KW-0963">Cytoplasm</keyword>
<dbReference type="PROSITE" id="PS51366">
    <property type="entry name" value="MI"/>
    <property type="match status" value="2"/>
</dbReference>
<feature type="domain" description="MI" evidence="8">
    <location>
        <begin position="311"/>
        <end position="434"/>
    </location>
</feature>
<evidence type="ECO:0000256" key="3">
    <source>
        <dbReference type="ARBA" id="ARBA00014414"/>
    </source>
</evidence>
<dbReference type="FunFam" id="1.25.40.180:FF:000009">
    <property type="entry name" value="programmed cell death protein 4"/>
    <property type="match status" value="1"/>
</dbReference>
<protein>
    <recommendedName>
        <fullName evidence="3">Programmed cell death protein 4</fullName>
    </recommendedName>
</protein>
<proteinExistence type="evidence at transcript level"/>
<dbReference type="GO" id="GO:0005634">
    <property type="term" value="C:nucleus"/>
    <property type="evidence" value="ECO:0007669"/>
    <property type="project" value="TreeGrafter"/>
</dbReference>
<reference evidence="9" key="1">
    <citation type="journal article" date="2014" name="Insect Biochem. Mol. Biol.">
        <title>An insight into the sialome of the frog biting fly, Corethrella appendiculata.</title>
        <authorList>
            <person name="Ribeiro J.M.C."/>
            <person name="Chagas A.C."/>
            <person name="Pham V.M."/>
            <person name="Lounibos L.P."/>
            <person name="Calvo E."/>
        </authorList>
    </citation>
    <scope>NUCLEOTIDE SEQUENCE</scope>
    <source>
        <tissue evidence="9">Salivary glands</tissue>
    </source>
</reference>
<dbReference type="InterPro" id="IPR003891">
    <property type="entry name" value="Initiation_fac_eIF4g_MI"/>
</dbReference>
<sequence>MDIEKNLNGEEINGIDGDVDGNDVGVPTNSTNGDVMKKPLAVPEEKSKKKGKKLARQSSKDGLLGVAGTPNFVAPHRKWKNSRRSRNGHGRGLPKKGGAGGKGVWGKLGSELWEEYEDQNDPNYDQEIYDNRNVELKEIIPEITLDDFTKKTVPIILEYYEHGDTHEVADSLDDFLTGNMRAMVTKVAVETALEHKQSQREMTSVLISDLYGRVVTSKDIMKGFDILLENLPDLILDTPDAPNLVGNFIARAIADDCIPPKYATHNDNMDDWNDHALTALNRAESLLTMHAGWSHLDNVWGVGGSLRPVQSITRQMSMLLQEYILSRDIVEAQRCIKQLEVPHFHHELIYEAVIMTLEALNESIEEAVCALLKSLDETCIVSPEMMQQAFRRVYDDMTDIVLDIPLAYSILDRFVQRCFREGFISEVLVKELPNRGRKRFVSEGDGGRIKPVNLAVRDF</sequence>
<dbReference type="InterPro" id="IPR039778">
    <property type="entry name" value="PDCD4"/>
</dbReference>
<dbReference type="PANTHER" id="PTHR12626">
    <property type="entry name" value="PROGRAMMED CELL DEATH 4"/>
    <property type="match status" value="1"/>
</dbReference>
<evidence type="ECO:0000256" key="5">
    <source>
        <dbReference type="ARBA" id="ARBA00022737"/>
    </source>
</evidence>
<comment type="subcellular location">
    <subcellularLocation>
        <location evidence="1">Cytoplasm</location>
    </subcellularLocation>
</comment>
<evidence type="ECO:0000259" key="8">
    <source>
        <dbReference type="PROSITE" id="PS51366"/>
    </source>
</evidence>
<dbReference type="AlphaFoldDB" id="U5ER32"/>
<dbReference type="GO" id="GO:0005829">
    <property type="term" value="C:cytosol"/>
    <property type="evidence" value="ECO:0007669"/>
    <property type="project" value="TreeGrafter"/>
</dbReference>
<evidence type="ECO:0000256" key="4">
    <source>
        <dbReference type="ARBA" id="ARBA00022490"/>
    </source>
</evidence>
<comment type="similarity">
    <text evidence="2">Belongs to the PDCD4 family.</text>
</comment>
<dbReference type="Gene3D" id="1.25.40.180">
    <property type="match status" value="2"/>
</dbReference>
<feature type="domain" description="MI" evidence="8">
    <location>
        <begin position="147"/>
        <end position="268"/>
    </location>
</feature>
<dbReference type="Pfam" id="PF02847">
    <property type="entry name" value="MA3"/>
    <property type="match status" value="2"/>
</dbReference>
<dbReference type="PANTHER" id="PTHR12626:SF0">
    <property type="entry name" value="PROGRAMMED CELL DEATH PROTEIN 4"/>
    <property type="match status" value="1"/>
</dbReference>
<evidence type="ECO:0000313" key="9">
    <source>
        <dbReference type="EMBL" id="JAB56880.1"/>
    </source>
</evidence>
<accession>U5ER32</accession>
<evidence type="ECO:0000256" key="1">
    <source>
        <dbReference type="ARBA" id="ARBA00004496"/>
    </source>
</evidence>
<name>U5ER32_9DIPT</name>
<feature type="compositionally biased region" description="Basic residues" evidence="7">
    <location>
        <begin position="75"/>
        <end position="94"/>
    </location>
</feature>
<keyword evidence="6" id="KW-0539">Nucleus</keyword>
<evidence type="ECO:0000256" key="6">
    <source>
        <dbReference type="ARBA" id="ARBA00023242"/>
    </source>
</evidence>
<evidence type="ECO:0000256" key="2">
    <source>
        <dbReference type="ARBA" id="ARBA00005497"/>
    </source>
</evidence>
<dbReference type="SMART" id="SM00544">
    <property type="entry name" value="MA3"/>
    <property type="match status" value="2"/>
</dbReference>
<organism evidence="9">
    <name type="scientific">Corethrella appendiculata</name>
    <dbReference type="NCBI Taxonomy" id="1370023"/>
    <lineage>
        <taxon>Eukaryota</taxon>
        <taxon>Metazoa</taxon>
        <taxon>Ecdysozoa</taxon>
        <taxon>Arthropoda</taxon>
        <taxon>Hexapoda</taxon>
        <taxon>Insecta</taxon>
        <taxon>Pterygota</taxon>
        <taxon>Neoptera</taxon>
        <taxon>Endopterygota</taxon>
        <taxon>Diptera</taxon>
        <taxon>Nematocera</taxon>
        <taxon>Culicoidea</taxon>
        <taxon>Chaoboridae</taxon>
        <taxon>Corethrella</taxon>
    </lineage>
</organism>